<comment type="caution">
    <text evidence="6">The sequence shown here is derived from an EMBL/GenBank/DDBJ whole genome shotgun (WGS) entry which is preliminary data.</text>
</comment>
<dbReference type="Gene3D" id="1.10.10.10">
    <property type="entry name" value="Winged helix-like DNA-binding domain superfamily/Winged helix DNA-binding domain"/>
    <property type="match status" value="1"/>
</dbReference>
<keyword evidence="7" id="KW-1185">Reference proteome</keyword>
<dbReference type="Pfam" id="PF00931">
    <property type="entry name" value="NB-ARC"/>
    <property type="match status" value="1"/>
</dbReference>
<dbReference type="InterPro" id="IPR044974">
    <property type="entry name" value="Disease_R_plants"/>
</dbReference>
<dbReference type="PANTHER" id="PTHR23155:SF1084">
    <property type="entry name" value="OS05G0414300 PROTEIN"/>
    <property type="match status" value="1"/>
</dbReference>
<feature type="domain" description="Disease resistance R13L4/SHOC-2-like LRR" evidence="5">
    <location>
        <begin position="561"/>
        <end position="642"/>
    </location>
</feature>
<dbReference type="GO" id="GO:0043531">
    <property type="term" value="F:ADP binding"/>
    <property type="evidence" value="ECO:0007669"/>
    <property type="project" value="InterPro"/>
</dbReference>
<protein>
    <recommendedName>
        <fullName evidence="8">NB-ARC domain-containing protein</fullName>
    </recommendedName>
</protein>
<dbReference type="EMBL" id="BQKI01000071">
    <property type="protein sequence ID" value="GJN14419.1"/>
    <property type="molecule type" value="Genomic_DNA"/>
</dbReference>
<dbReference type="PRINTS" id="PR00364">
    <property type="entry name" value="DISEASERSIST"/>
</dbReference>
<accession>A0AAV5DVZ6</accession>
<evidence type="ECO:0000259" key="5">
    <source>
        <dbReference type="Pfam" id="PF23598"/>
    </source>
</evidence>
<dbReference type="InterPro" id="IPR002182">
    <property type="entry name" value="NB-ARC"/>
</dbReference>
<dbReference type="GO" id="GO:0098542">
    <property type="term" value="P:defense response to other organism"/>
    <property type="evidence" value="ECO:0007669"/>
    <property type="project" value="TreeGrafter"/>
</dbReference>
<dbReference type="AlphaFoldDB" id="A0AAV5DVZ6"/>
<dbReference type="InterPro" id="IPR032675">
    <property type="entry name" value="LRR_dom_sf"/>
</dbReference>
<sequence>MPAAAPWPVSQDLPGLAGRAHALSLSAGADLGDLADALLRIEPVACELELRPGGHEAPALLAWLVELKGAVADAEDLLDEVHIRRRGQAGPVALSICVGAAFPNPQARKLRGLVGRLDRVREGSDQLRGGLGRVAVECGVRSPNRVTGSFLVERRVIGRQKECDEVVNRLINDLGVEKCSSSAPVVALVGHGGMGKTTVAQCVYNDARIEAHFDLRAWVCVWDRSDEAELTREILQSIGSADETLRDDGMASLERLQERLEESVASKRFLLVLDDVWVDEGKTVQENRAAWSRVLAPLRFAGSGSKVLVTTRVKLVAEVLNATSVVPLDGLRSYDCWLLLKEATFGAETMDFPPYLQEIGRAISAKLKGSPLAAKALVKMLKNTTSLHKWREMLNTEICDNIIISSLQLNYQHLPGHLQRCFAYCSIFPRTWRFNRYLLVHMWIALGFIQPPVEEGKKLEDLGQEYFDALLSRSFFKTTNKDQQTYYVLDDLMYDLAQHFSAHDCLRVEDEIPVVIQHMVHHLSVSTDYLPQFKSTYRLAKLRTLVIHRSSALSSDRFPCKLLARFKKLRVLDLTWSDIAEMPESISELVHLRYLALCCKTIKLPKCINKLRHLEVLDMPLFHDNYPGDISKFVTLKHLETCYRHKVGEGHDWCLRICLRVEDSFMGKD</sequence>
<evidence type="ECO:0000259" key="4">
    <source>
        <dbReference type="Pfam" id="PF23559"/>
    </source>
</evidence>
<reference evidence="6" key="2">
    <citation type="submission" date="2021-12" db="EMBL/GenBank/DDBJ databases">
        <title>Resequencing data analysis of finger millet.</title>
        <authorList>
            <person name="Hatakeyama M."/>
            <person name="Aluri S."/>
            <person name="Balachadran M.T."/>
            <person name="Sivarajan S.R."/>
            <person name="Poveda L."/>
            <person name="Shimizu-Inatsugi R."/>
            <person name="Schlapbach R."/>
            <person name="Sreeman S.M."/>
            <person name="Shimizu K.K."/>
        </authorList>
    </citation>
    <scope>NUCLEOTIDE SEQUENCE</scope>
</reference>
<name>A0AAV5DVZ6_ELECO</name>
<proteinExistence type="predicted"/>
<gene>
    <name evidence="6" type="primary">gb01242</name>
    <name evidence="6" type="ORF">PR202_gb01242</name>
</gene>
<feature type="domain" description="NB-ARC" evidence="3">
    <location>
        <begin position="165"/>
        <end position="347"/>
    </location>
</feature>
<keyword evidence="2" id="KW-0611">Plant defense</keyword>
<evidence type="ECO:0000256" key="1">
    <source>
        <dbReference type="ARBA" id="ARBA00022737"/>
    </source>
</evidence>
<dbReference type="Gene3D" id="3.40.50.300">
    <property type="entry name" value="P-loop containing nucleotide triphosphate hydrolases"/>
    <property type="match status" value="1"/>
</dbReference>
<dbReference type="Gene3D" id="3.80.10.10">
    <property type="entry name" value="Ribonuclease Inhibitor"/>
    <property type="match status" value="1"/>
</dbReference>
<dbReference type="InterPro" id="IPR036388">
    <property type="entry name" value="WH-like_DNA-bd_sf"/>
</dbReference>
<feature type="domain" description="Disease resistance protein winged helix" evidence="4">
    <location>
        <begin position="427"/>
        <end position="497"/>
    </location>
</feature>
<dbReference type="Pfam" id="PF23559">
    <property type="entry name" value="WHD_DRP"/>
    <property type="match status" value="1"/>
</dbReference>
<evidence type="ECO:0000256" key="2">
    <source>
        <dbReference type="ARBA" id="ARBA00022821"/>
    </source>
</evidence>
<keyword evidence="1" id="KW-0677">Repeat</keyword>
<evidence type="ECO:0000259" key="3">
    <source>
        <dbReference type="Pfam" id="PF00931"/>
    </source>
</evidence>
<dbReference type="Pfam" id="PF23598">
    <property type="entry name" value="LRR_14"/>
    <property type="match status" value="1"/>
</dbReference>
<dbReference type="PANTHER" id="PTHR23155">
    <property type="entry name" value="DISEASE RESISTANCE PROTEIN RP"/>
    <property type="match status" value="1"/>
</dbReference>
<reference evidence="6" key="1">
    <citation type="journal article" date="2018" name="DNA Res.">
        <title>Multiple hybrid de novo genome assembly of finger millet, an orphan allotetraploid crop.</title>
        <authorList>
            <person name="Hatakeyama M."/>
            <person name="Aluri S."/>
            <person name="Balachadran M.T."/>
            <person name="Sivarajan S.R."/>
            <person name="Patrignani A."/>
            <person name="Gruter S."/>
            <person name="Poveda L."/>
            <person name="Shimizu-Inatsugi R."/>
            <person name="Baeten J."/>
            <person name="Francoijs K.J."/>
            <person name="Nataraja K.N."/>
            <person name="Reddy Y.A.N."/>
            <person name="Phadnis S."/>
            <person name="Ravikumar R.L."/>
            <person name="Schlapbach R."/>
            <person name="Sreeman S.M."/>
            <person name="Shimizu K.K."/>
        </authorList>
    </citation>
    <scope>NUCLEOTIDE SEQUENCE</scope>
</reference>
<evidence type="ECO:0000313" key="7">
    <source>
        <dbReference type="Proteomes" id="UP001054889"/>
    </source>
</evidence>
<dbReference type="Proteomes" id="UP001054889">
    <property type="component" value="Unassembled WGS sequence"/>
</dbReference>
<dbReference type="SUPFAM" id="SSF52540">
    <property type="entry name" value="P-loop containing nucleoside triphosphate hydrolases"/>
    <property type="match status" value="1"/>
</dbReference>
<organism evidence="6 7">
    <name type="scientific">Eleusine coracana subsp. coracana</name>
    <dbReference type="NCBI Taxonomy" id="191504"/>
    <lineage>
        <taxon>Eukaryota</taxon>
        <taxon>Viridiplantae</taxon>
        <taxon>Streptophyta</taxon>
        <taxon>Embryophyta</taxon>
        <taxon>Tracheophyta</taxon>
        <taxon>Spermatophyta</taxon>
        <taxon>Magnoliopsida</taxon>
        <taxon>Liliopsida</taxon>
        <taxon>Poales</taxon>
        <taxon>Poaceae</taxon>
        <taxon>PACMAD clade</taxon>
        <taxon>Chloridoideae</taxon>
        <taxon>Cynodonteae</taxon>
        <taxon>Eleusininae</taxon>
        <taxon>Eleusine</taxon>
    </lineage>
</organism>
<dbReference type="SUPFAM" id="SSF52058">
    <property type="entry name" value="L domain-like"/>
    <property type="match status" value="1"/>
</dbReference>
<dbReference type="InterPro" id="IPR027417">
    <property type="entry name" value="P-loop_NTPase"/>
</dbReference>
<dbReference type="InterPro" id="IPR055414">
    <property type="entry name" value="LRR_R13L4/SHOC2-like"/>
</dbReference>
<evidence type="ECO:0008006" key="8">
    <source>
        <dbReference type="Google" id="ProtNLM"/>
    </source>
</evidence>
<dbReference type="InterPro" id="IPR058922">
    <property type="entry name" value="WHD_DRP"/>
</dbReference>
<evidence type="ECO:0000313" key="6">
    <source>
        <dbReference type="EMBL" id="GJN14419.1"/>
    </source>
</evidence>